<dbReference type="AlphaFoldDB" id="A0A251RV51"/>
<feature type="transmembrane region" description="Helical" evidence="1">
    <location>
        <begin position="63"/>
        <end position="83"/>
    </location>
</feature>
<protein>
    <submittedName>
        <fullName evidence="2">Uncharacterized protein</fullName>
    </submittedName>
</protein>
<accession>A0A251RV51</accession>
<evidence type="ECO:0000313" key="3">
    <source>
        <dbReference type="Proteomes" id="UP000215914"/>
    </source>
</evidence>
<evidence type="ECO:0000313" key="2">
    <source>
        <dbReference type="EMBL" id="OTF90350.1"/>
    </source>
</evidence>
<proteinExistence type="predicted"/>
<organism evidence="2 3">
    <name type="scientific">Helianthus annuus</name>
    <name type="common">Common sunflower</name>
    <dbReference type="NCBI Taxonomy" id="4232"/>
    <lineage>
        <taxon>Eukaryota</taxon>
        <taxon>Viridiplantae</taxon>
        <taxon>Streptophyta</taxon>
        <taxon>Embryophyta</taxon>
        <taxon>Tracheophyta</taxon>
        <taxon>Spermatophyta</taxon>
        <taxon>Magnoliopsida</taxon>
        <taxon>eudicotyledons</taxon>
        <taxon>Gunneridae</taxon>
        <taxon>Pentapetalae</taxon>
        <taxon>asterids</taxon>
        <taxon>campanulids</taxon>
        <taxon>Asterales</taxon>
        <taxon>Asteraceae</taxon>
        <taxon>Asteroideae</taxon>
        <taxon>Heliantheae alliance</taxon>
        <taxon>Heliantheae</taxon>
        <taxon>Helianthus</taxon>
    </lineage>
</organism>
<gene>
    <name evidence="2" type="ORF">HannXRQ_Chr16g0498701</name>
</gene>
<sequence length="89" mass="10360">MGSKWNKATQLNNFILYVMVSCDQLQNHEAYTVNVVASFLSSYKDHLEPAIANLRKLLQSLKVYIVIASYFIILPLYIKSVLIRIMKHW</sequence>
<dbReference type="InParanoid" id="A0A251RV51"/>
<dbReference type="PROSITE" id="PS51257">
    <property type="entry name" value="PROKAR_LIPOPROTEIN"/>
    <property type="match status" value="1"/>
</dbReference>
<keyword evidence="1" id="KW-0812">Transmembrane</keyword>
<name>A0A251RV51_HELAN</name>
<reference evidence="3" key="1">
    <citation type="journal article" date="2017" name="Nature">
        <title>The sunflower genome provides insights into oil metabolism, flowering and Asterid evolution.</title>
        <authorList>
            <person name="Badouin H."/>
            <person name="Gouzy J."/>
            <person name="Grassa C.J."/>
            <person name="Murat F."/>
            <person name="Staton S.E."/>
            <person name="Cottret L."/>
            <person name="Lelandais-Briere C."/>
            <person name="Owens G.L."/>
            <person name="Carrere S."/>
            <person name="Mayjonade B."/>
            <person name="Legrand L."/>
            <person name="Gill N."/>
            <person name="Kane N.C."/>
            <person name="Bowers J.E."/>
            <person name="Hubner S."/>
            <person name="Bellec A."/>
            <person name="Berard A."/>
            <person name="Berges H."/>
            <person name="Blanchet N."/>
            <person name="Boniface M.C."/>
            <person name="Brunel D."/>
            <person name="Catrice O."/>
            <person name="Chaidir N."/>
            <person name="Claudel C."/>
            <person name="Donnadieu C."/>
            <person name="Faraut T."/>
            <person name="Fievet G."/>
            <person name="Helmstetter N."/>
            <person name="King M."/>
            <person name="Knapp S.J."/>
            <person name="Lai Z."/>
            <person name="Le Paslier M.C."/>
            <person name="Lippi Y."/>
            <person name="Lorenzon L."/>
            <person name="Mandel J.R."/>
            <person name="Marage G."/>
            <person name="Marchand G."/>
            <person name="Marquand E."/>
            <person name="Bret-Mestries E."/>
            <person name="Morien E."/>
            <person name="Nambeesan S."/>
            <person name="Nguyen T."/>
            <person name="Pegot-Espagnet P."/>
            <person name="Pouilly N."/>
            <person name="Raftis F."/>
            <person name="Sallet E."/>
            <person name="Schiex T."/>
            <person name="Thomas J."/>
            <person name="Vandecasteele C."/>
            <person name="Vares D."/>
            <person name="Vear F."/>
            <person name="Vautrin S."/>
            <person name="Crespi M."/>
            <person name="Mangin B."/>
            <person name="Burke J.M."/>
            <person name="Salse J."/>
            <person name="Munos S."/>
            <person name="Vincourt P."/>
            <person name="Rieseberg L.H."/>
            <person name="Langlade N.B."/>
        </authorList>
    </citation>
    <scope>NUCLEOTIDE SEQUENCE [LARGE SCALE GENOMIC DNA]</scope>
    <source>
        <strain evidence="3">cv. SF193</strain>
    </source>
</reference>
<dbReference type="Proteomes" id="UP000215914">
    <property type="component" value="Chromosome 16"/>
</dbReference>
<keyword evidence="1" id="KW-1133">Transmembrane helix</keyword>
<keyword evidence="1" id="KW-0472">Membrane</keyword>
<dbReference type="EMBL" id="CM007905">
    <property type="protein sequence ID" value="OTF90350.1"/>
    <property type="molecule type" value="Genomic_DNA"/>
</dbReference>
<evidence type="ECO:0000256" key="1">
    <source>
        <dbReference type="SAM" id="Phobius"/>
    </source>
</evidence>
<keyword evidence="3" id="KW-1185">Reference proteome</keyword>